<dbReference type="InterPro" id="IPR036397">
    <property type="entry name" value="RNaseH_sf"/>
</dbReference>
<dbReference type="Gene3D" id="3.30.420.10">
    <property type="entry name" value="Ribonuclease H-like superfamily/Ribonuclease H"/>
    <property type="match status" value="1"/>
</dbReference>
<dbReference type="InterPro" id="IPR012337">
    <property type="entry name" value="RNaseH-like_sf"/>
</dbReference>
<dbReference type="EMBL" id="RAWB01000172">
    <property type="protein sequence ID" value="RKH57818.1"/>
    <property type="molecule type" value="Genomic_DNA"/>
</dbReference>
<evidence type="ECO:0000259" key="2">
    <source>
        <dbReference type="Pfam" id="PF00665"/>
    </source>
</evidence>
<feature type="region of interest" description="Disordered" evidence="1">
    <location>
        <begin position="1"/>
        <end position="63"/>
    </location>
</feature>
<dbReference type="InterPro" id="IPR001584">
    <property type="entry name" value="Integrase_cat-core"/>
</dbReference>
<organism evidence="3 4">
    <name type="scientific">Corallococcus llansteffanensis</name>
    <dbReference type="NCBI Taxonomy" id="2316731"/>
    <lineage>
        <taxon>Bacteria</taxon>
        <taxon>Pseudomonadati</taxon>
        <taxon>Myxococcota</taxon>
        <taxon>Myxococcia</taxon>
        <taxon>Myxococcales</taxon>
        <taxon>Cystobacterineae</taxon>
        <taxon>Myxococcaceae</taxon>
        <taxon>Corallococcus</taxon>
    </lineage>
</organism>
<reference evidence="4" key="1">
    <citation type="submission" date="2018-09" db="EMBL/GenBank/DDBJ databases">
        <authorList>
            <person name="Livingstone P.G."/>
            <person name="Whitworth D.E."/>
        </authorList>
    </citation>
    <scope>NUCLEOTIDE SEQUENCE [LARGE SCALE GENOMIC DNA]</scope>
    <source>
        <strain evidence="4">CA051B</strain>
    </source>
</reference>
<keyword evidence="4" id="KW-1185">Reference proteome</keyword>
<feature type="domain" description="Integrase catalytic" evidence="2">
    <location>
        <begin position="94"/>
        <end position="150"/>
    </location>
</feature>
<dbReference type="Proteomes" id="UP000272888">
    <property type="component" value="Unassembled WGS sequence"/>
</dbReference>
<dbReference type="PANTHER" id="PTHR46889:SF4">
    <property type="entry name" value="TRANSPOSASE INSO FOR INSERTION SEQUENCE ELEMENT IS911B-RELATED"/>
    <property type="match status" value="1"/>
</dbReference>
<gene>
    <name evidence="3" type="ORF">D7V93_17885</name>
</gene>
<accession>A0A3A8PNQ3</accession>
<evidence type="ECO:0000313" key="4">
    <source>
        <dbReference type="Proteomes" id="UP000272888"/>
    </source>
</evidence>
<name>A0A3A8PNQ3_9BACT</name>
<dbReference type="SUPFAM" id="SSF53098">
    <property type="entry name" value="Ribonuclease H-like"/>
    <property type="match status" value="1"/>
</dbReference>
<sequence>MAVAARVRAEETRPGAPPRSGSRPPGEPGHVRRSAGACGTQSARPAGGPEASGSPDAPGGPAWTARRRFVRTTDSAHRHPVAPNTLESNFQPGQPHRAWVGDITYVWTDEGWLYLAVLLDLFSRKVVGWAMGERIDRGLVLSALDSSLPSRRWSPASPWIRTAPRKSASRC</sequence>
<dbReference type="PANTHER" id="PTHR46889">
    <property type="entry name" value="TRANSPOSASE INSF FOR INSERTION SEQUENCE IS3B-RELATED"/>
    <property type="match status" value="1"/>
</dbReference>
<evidence type="ECO:0000256" key="1">
    <source>
        <dbReference type="SAM" id="MobiDB-lite"/>
    </source>
</evidence>
<dbReference type="AlphaFoldDB" id="A0A3A8PNQ3"/>
<dbReference type="Pfam" id="PF00665">
    <property type="entry name" value="rve"/>
    <property type="match status" value="1"/>
</dbReference>
<dbReference type="GO" id="GO:0015074">
    <property type="term" value="P:DNA integration"/>
    <property type="evidence" value="ECO:0007669"/>
    <property type="project" value="InterPro"/>
</dbReference>
<dbReference type="InterPro" id="IPR050900">
    <property type="entry name" value="Transposase_IS3/IS150/IS904"/>
</dbReference>
<dbReference type="GO" id="GO:0003676">
    <property type="term" value="F:nucleic acid binding"/>
    <property type="evidence" value="ECO:0007669"/>
    <property type="project" value="InterPro"/>
</dbReference>
<evidence type="ECO:0000313" key="3">
    <source>
        <dbReference type="EMBL" id="RKH57818.1"/>
    </source>
</evidence>
<protein>
    <recommendedName>
        <fullName evidence="2">Integrase catalytic domain-containing protein</fullName>
    </recommendedName>
</protein>
<comment type="caution">
    <text evidence="3">The sequence shown here is derived from an EMBL/GenBank/DDBJ whole genome shotgun (WGS) entry which is preliminary data.</text>
</comment>
<proteinExistence type="predicted"/>